<proteinExistence type="predicted"/>
<reference evidence="2" key="2">
    <citation type="submission" date="2025-08" db="UniProtKB">
        <authorList>
            <consortium name="RefSeq"/>
        </authorList>
    </citation>
    <scope>IDENTIFICATION</scope>
    <source>
        <tissue evidence="2">Leaf</tissue>
    </source>
</reference>
<gene>
    <name evidence="2" type="primary">LOC142178369</name>
</gene>
<reference evidence="1" key="1">
    <citation type="journal article" date="2014" name="Nat. Commun.">
        <title>The tobacco genome sequence and its comparison with those of tomato and potato.</title>
        <authorList>
            <person name="Sierro N."/>
            <person name="Battey J.N."/>
            <person name="Ouadi S."/>
            <person name="Bakaher N."/>
            <person name="Bovet L."/>
            <person name="Willig A."/>
            <person name="Goepfert S."/>
            <person name="Peitsch M.C."/>
            <person name="Ivanov N.V."/>
        </authorList>
    </citation>
    <scope>NUCLEOTIDE SEQUENCE [LARGE SCALE GENOMIC DNA]</scope>
</reference>
<organism evidence="1 2">
    <name type="scientific">Nicotiana tabacum</name>
    <name type="common">Common tobacco</name>
    <dbReference type="NCBI Taxonomy" id="4097"/>
    <lineage>
        <taxon>Eukaryota</taxon>
        <taxon>Viridiplantae</taxon>
        <taxon>Streptophyta</taxon>
        <taxon>Embryophyta</taxon>
        <taxon>Tracheophyta</taxon>
        <taxon>Spermatophyta</taxon>
        <taxon>Magnoliopsida</taxon>
        <taxon>eudicotyledons</taxon>
        <taxon>Gunneridae</taxon>
        <taxon>Pentapetalae</taxon>
        <taxon>asterids</taxon>
        <taxon>lamiids</taxon>
        <taxon>Solanales</taxon>
        <taxon>Solanaceae</taxon>
        <taxon>Nicotianoideae</taxon>
        <taxon>Nicotianeae</taxon>
        <taxon>Nicotiana</taxon>
    </lineage>
</organism>
<protein>
    <submittedName>
        <fullName evidence="2">Uncharacterized protein LOC142178369</fullName>
    </submittedName>
</protein>
<name>A0AC58U2W9_TOBAC</name>
<accession>A0AC58U2W9</accession>
<dbReference type="Proteomes" id="UP000790787">
    <property type="component" value="Chromosome 24"/>
</dbReference>
<dbReference type="RefSeq" id="XP_075103810.1">
    <property type="nucleotide sequence ID" value="XM_075247709.1"/>
</dbReference>
<evidence type="ECO:0000313" key="2">
    <source>
        <dbReference type="RefSeq" id="XP_075103810.1"/>
    </source>
</evidence>
<keyword evidence="1" id="KW-1185">Reference proteome</keyword>
<evidence type="ECO:0000313" key="1">
    <source>
        <dbReference type="Proteomes" id="UP000790787"/>
    </source>
</evidence>
<sequence length="113" mass="12678">MGENKIDHTHPLFVHPSETPSLMLIPVQLKGSENYGLWWRSMKIALQAKRKLGFVDGKHTKATFSAALHGDWETCNAIVLSWIMNTVSPDLLIGIVYASNARAVSEDLREIFD</sequence>